<dbReference type="EC" id="3.-.-.-" evidence="9"/>
<comment type="similarity">
    <text evidence="2">Belongs to the FliN/MopA/SpaO family.</text>
</comment>
<dbReference type="InterPro" id="IPR007597">
    <property type="entry name" value="CheC"/>
</dbReference>
<dbReference type="PATRIC" id="fig|1209989.3.peg.1500"/>
<dbReference type="InterPro" id="IPR036429">
    <property type="entry name" value="SpoA-like_sf"/>
</dbReference>
<reference evidence="10" key="1">
    <citation type="journal article" date="2013" name="Genome Announc.">
        <title>First genome sequence of a syntrophic acetate-oxidizing bacterium, Tepidanaerobacter acetatoxydans strain Re1.</title>
        <authorList>
            <person name="Manzoor S."/>
            <person name="Bongcam-Rudloff E."/>
            <person name="Schnurer A."/>
            <person name="Muller B."/>
        </authorList>
    </citation>
    <scope>NUCLEOTIDE SEQUENCE [LARGE SCALE GENOMIC DNA]</scope>
    <source>
        <strain evidence="10">Re1</strain>
    </source>
</reference>
<keyword evidence="4" id="KW-0145">Chemotaxis</keyword>
<protein>
    <submittedName>
        <fullName evidence="9">Flagellar motor switch phosphatase FliY</fullName>
        <ecNumber evidence="9">3.-.-.-</ecNumber>
    </submittedName>
</protein>
<dbReference type="PANTHER" id="PTHR43484:SF1">
    <property type="entry name" value="FLAGELLAR MOTOR SWITCH PROTEIN FLIN"/>
    <property type="match status" value="1"/>
</dbReference>
<dbReference type="KEGG" id="tep:TepRe1_1234"/>
<dbReference type="CDD" id="cd17907">
    <property type="entry name" value="FliY_FliN-Y"/>
    <property type="match status" value="1"/>
</dbReference>
<dbReference type="eggNOG" id="COG1886">
    <property type="taxonomic scope" value="Bacteria"/>
</dbReference>
<dbReference type="InterPro" id="IPR001543">
    <property type="entry name" value="FliN-like_C"/>
</dbReference>
<keyword evidence="3" id="KW-1003">Cell membrane</keyword>
<organism evidence="9 10">
    <name type="scientific">Tepidanaerobacter acetatoxydans (strain DSM 21804 / JCM 16047 / Re1)</name>
    <dbReference type="NCBI Taxonomy" id="1209989"/>
    <lineage>
        <taxon>Bacteria</taxon>
        <taxon>Bacillati</taxon>
        <taxon>Bacillota</taxon>
        <taxon>Clostridia</taxon>
        <taxon>Thermosediminibacterales</taxon>
        <taxon>Tepidanaerobacteraceae</taxon>
        <taxon>Tepidanaerobacter</taxon>
    </lineage>
</organism>
<dbReference type="HOGENOM" id="CLU_033893_0_0_9"/>
<keyword evidence="5" id="KW-0283">Flagellar rotation</keyword>
<keyword evidence="10" id="KW-1185">Reference proteome</keyword>
<dbReference type="STRING" id="1209989.TepRe1_1234"/>
<accession>L0S2P3</accession>
<dbReference type="PANTHER" id="PTHR43484">
    <property type="match status" value="1"/>
</dbReference>
<dbReference type="OrthoDB" id="9773459at2"/>
<proteinExistence type="inferred from homology"/>
<dbReference type="GO" id="GO:0005886">
    <property type="term" value="C:plasma membrane"/>
    <property type="evidence" value="ECO:0007669"/>
    <property type="project" value="UniProtKB-SubCell"/>
</dbReference>
<feature type="domain" description="CheC-like protein" evidence="8">
    <location>
        <begin position="126"/>
        <end position="160"/>
    </location>
</feature>
<dbReference type="Gene3D" id="3.40.1550.10">
    <property type="entry name" value="CheC-like"/>
    <property type="match status" value="1"/>
</dbReference>
<evidence type="ECO:0000313" key="9">
    <source>
        <dbReference type="EMBL" id="CCP26077.1"/>
    </source>
</evidence>
<dbReference type="NCBIfam" id="TIGR02480">
    <property type="entry name" value="fliN"/>
    <property type="match status" value="1"/>
</dbReference>
<sequence length="376" mass="41423">MDDQLLSSEEIKELMNGAAENVQITREEMDALGEIGNISIGTSATTLYSLLRNKVVITTPKVYITNIKKLKEAYPIPFISIEVSYTKGLNGSTLMIMKEDDAKIIADLMMGGDGSNVDVELDDIRMSAVGEAMNQMMGSAATSLSIMLKKDINISPPRVTRINLATDSLKGYFDEDEDIVTISFKMEVGDFLKSEIMQLMPIPFAKSLVEQLYTLSLSETTTNTDSINNEKINEEPKQIHSEQTSVRNITEQEAVLTMPQKEPLKSAQNAEVTVKPVEFHTFKEEPTAAQSSSLNLILDVPLEVTVELGRTEKTIKEILEISSGTIIELDKMAGEPADILVNGKLVAKGEVVVIDENFGVRITEIINSVDRVKSLQ</sequence>
<dbReference type="InterPro" id="IPR012826">
    <property type="entry name" value="FliN"/>
</dbReference>
<evidence type="ECO:0000256" key="6">
    <source>
        <dbReference type="ARBA" id="ARBA00023136"/>
    </source>
</evidence>
<dbReference type="GO" id="GO:0071973">
    <property type="term" value="P:bacterial-type flagellum-dependent cell motility"/>
    <property type="evidence" value="ECO:0007669"/>
    <property type="project" value="InterPro"/>
</dbReference>
<dbReference type="GO" id="GO:0016787">
    <property type="term" value="F:hydrolase activity"/>
    <property type="evidence" value="ECO:0007669"/>
    <property type="project" value="UniProtKB-KW"/>
</dbReference>
<evidence type="ECO:0000259" key="7">
    <source>
        <dbReference type="Pfam" id="PF01052"/>
    </source>
</evidence>
<dbReference type="RefSeq" id="WP_013778303.1">
    <property type="nucleotide sequence ID" value="NC_015519.1"/>
</dbReference>
<keyword evidence="9" id="KW-0378">Hydrolase</keyword>
<comment type="subcellular location">
    <subcellularLocation>
        <location evidence="1">Cell membrane</location>
        <topology evidence="1">Peripheral membrane protein</topology>
        <orientation evidence="1">Cytoplasmic side</orientation>
    </subcellularLocation>
</comment>
<dbReference type="eggNOG" id="COG1776">
    <property type="taxonomic scope" value="Bacteria"/>
</dbReference>
<dbReference type="GO" id="GO:0009425">
    <property type="term" value="C:bacterial-type flagellum basal body"/>
    <property type="evidence" value="ECO:0007669"/>
    <property type="project" value="InterPro"/>
</dbReference>
<evidence type="ECO:0000313" key="10">
    <source>
        <dbReference type="Proteomes" id="UP000010802"/>
    </source>
</evidence>
<keyword evidence="6" id="KW-0472">Membrane</keyword>
<dbReference type="SUPFAM" id="SSF103039">
    <property type="entry name" value="CheC-like"/>
    <property type="match status" value="1"/>
</dbReference>
<dbReference type="AlphaFoldDB" id="F4LTQ0"/>
<dbReference type="PRINTS" id="PR00956">
    <property type="entry name" value="FLGMOTORFLIN"/>
</dbReference>
<evidence type="ECO:0000256" key="3">
    <source>
        <dbReference type="ARBA" id="ARBA00022475"/>
    </source>
</evidence>
<dbReference type="KEGG" id="tae:TepiRe1_1344"/>
<dbReference type="InterPro" id="IPR028976">
    <property type="entry name" value="CheC-like_sf"/>
</dbReference>
<dbReference type="InterPro" id="IPR001172">
    <property type="entry name" value="FliN_T3SS_HrcQb"/>
</dbReference>
<evidence type="ECO:0000256" key="2">
    <source>
        <dbReference type="ARBA" id="ARBA00009226"/>
    </source>
</evidence>
<dbReference type="EMBL" id="HF563609">
    <property type="protein sequence ID" value="CCP26077.1"/>
    <property type="molecule type" value="Genomic_DNA"/>
</dbReference>
<dbReference type="Pfam" id="PF01052">
    <property type="entry name" value="FliMN_C"/>
    <property type="match status" value="1"/>
</dbReference>
<evidence type="ECO:0000256" key="1">
    <source>
        <dbReference type="ARBA" id="ARBA00004413"/>
    </source>
</evidence>
<accession>F4LTQ0</accession>
<dbReference type="Pfam" id="PF04509">
    <property type="entry name" value="CheC"/>
    <property type="match status" value="2"/>
</dbReference>
<feature type="domain" description="Flagellar motor switch protein FliN-like C-terminal" evidence="7">
    <location>
        <begin position="296"/>
        <end position="366"/>
    </location>
</feature>
<keyword evidence="9" id="KW-0969">Cilium</keyword>
<evidence type="ECO:0000256" key="5">
    <source>
        <dbReference type="ARBA" id="ARBA00022779"/>
    </source>
</evidence>
<dbReference type="GO" id="GO:0003774">
    <property type="term" value="F:cytoskeletal motor activity"/>
    <property type="evidence" value="ECO:0007669"/>
    <property type="project" value="InterPro"/>
</dbReference>
<evidence type="ECO:0000259" key="8">
    <source>
        <dbReference type="Pfam" id="PF04509"/>
    </source>
</evidence>
<dbReference type="GO" id="GO:0006935">
    <property type="term" value="P:chemotaxis"/>
    <property type="evidence" value="ECO:0007669"/>
    <property type="project" value="UniProtKB-KW"/>
</dbReference>
<evidence type="ECO:0000256" key="4">
    <source>
        <dbReference type="ARBA" id="ARBA00022500"/>
    </source>
</evidence>
<dbReference type="SUPFAM" id="SSF101801">
    <property type="entry name" value="Surface presentation of antigens (SPOA)"/>
    <property type="match status" value="1"/>
</dbReference>
<dbReference type="Gene3D" id="2.30.330.10">
    <property type="entry name" value="SpoA-like"/>
    <property type="match status" value="1"/>
</dbReference>
<keyword evidence="9" id="KW-0966">Cell projection</keyword>
<dbReference type="Proteomes" id="UP000010802">
    <property type="component" value="Chromosome"/>
</dbReference>
<dbReference type="InterPro" id="IPR051469">
    <property type="entry name" value="FliN/MopA/SpaO"/>
</dbReference>
<keyword evidence="9" id="KW-0282">Flagellum</keyword>
<feature type="domain" description="CheC-like protein" evidence="8">
    <location>
        <begin position="27"/>
        <end position="64"/>
    </location>
</feature>
<dbReference type="NCBIfam" id="NF005995">
    <property type="entry name" value="PRK08119.1"/>
    <property type="match status" value="1"/>
</dbReference>
<gene>
    <name evidence="9" type="primary">fliY</name>
    <name evidence="9" type="ordered locus">TEPIRE1_1344</name>
</gene>
<name>F4LTQ0_TEPAE</name>